<dbReference type="Gene3D" id="3.40.50.620">
    <property type="entry name" value="HUPs"/>
    <property type="match status" value="1"/>
</dbReference>
<evidence type="ECO:0000256" key="4">
    <source>
        <dbReference type="ARBA" id="ARBA00023146"/>
    </source>
</evidence>
<comment type="caution">
    <text evidence="7">The sequence shown here is derived from an EMBL/GenBank/DDBJ whole genome shotgun (WGS) entry which is preliminary data.</text>
</comment>
<dbReference type="InterPro" id="IPR000924">
    <property type="entry name" value="Glu/Gln-tRNA-synth"/>
</dbReference>
<dbReference type="EMBL" id="JBHFFA010000001">
    <property type="protein sequence ID" value="KAL2650874.1"/>
    <property type="molecule type" value="Genomic_DNA"/>
</dbReference>
<organism evidence="7 8">
    <name type="scientific">Riccia fluitans</name>
    <dbReference type="NCBI Taxonomy" id="41844"/>
    <lineage>
        <taxon>Eukaryota</taxon>
        <taxon>Viridiplantae</taxon>
        <taxon>Streptophyta</taxon>
        <taxon>Embryophyta</taxon>
        <taxon>Marchantiophyta</taxon>
        <taxon>Marchantiopsida</taxon>
        <taxon>Marchantiidae</taxon>
        <taxon>Marchantiales</taxon>
        <taxon>Ricciaceae</taxon>
        <taxon>Riccia</taxon>
    </lineage>
</organism>
<dbReference type="GO" id="GO:0005524">
    <property type="term" value="F:ATP binding"/>
    <property type="evidence" value="ECO:0007669"/>
    <property type="project" value="UniProtKB-KW"/>
</dbReference>
<keyword evidence="1 5" id="KW-0436">Ligase</keyword>
<dbReference type="GO" id="GO:0009791">
    <property type="term" value="P:post-embryonic development"/>
    <property type="evidence" value="ECO:0007669"/>
    <property type="project" value="UniProtKB-ARBA"/>
</dbReference>
<dbReference type="InterPro" id="IPR049940">
    <property type="entry name" value="GluQ/Sye"/>
</dbReference>
<evidence type="ECO:0000256" key="5">
    <source>
        <dbReference type="RuleBase" id="RU363037"/>
    </source>
</evidence>
<proteinExistence type="inferred from homology"/>
<dbReference type="InterPro" id="IPR014729">
    <property type="entry name" value="Rossmann-like_a/b/a_fold"/>
</dbReference>
<keyword evidence="8" id="KW-1185">Reference proteome</keyword>
<evidence type="ECO:0000256" key="2">
    <source>
        <dbReference type="ARBA" id="ARBA00022741"/>
    </source>
</evidence>
<keyword evidence="2 5" id="KW-0547">Nucleotide-binding</keyword>
<keyword evidence="4 5" id="KW-0030">Aminoacyl-tRNA synthetase</keyword>
<evidence type="ECO:0000313" key="8">
    <source>
        <dbReference type="Proteomes" id="UP001605036"/>
    </source>
</evidence>
<dbReference type="GO" id="GO:0004812">
    <property type="term" value="F:aminoacyl-tRNA ligase activity"/>
    <property type="evidence" value="ECO:0007669"/>
    <property type="project" value="UniProtKB-KW"/>
</dbReference>
<protein>
    <recommendedName>
        <fullName evidence="6">Glutamyl/glutaminyl-tRNA synthetase class Ib catalytic domain-containing protein</fullName>
    </recommendedName>
</protein>
<keyword evidence="5" id="KW-0648">Protein biosynthesis</keyword>
<reference evidence="7 8" key="1">
    <citation type="submission" date="2024-09" db="EMBL/GenBank/DDBJ databases">
        <title>Chromosome-scale assembly of Riccia fluitans.</title>
        <authorList>
            <person name="Paukszto L."/>
            <person name="Sawicki J."/>
            <person name="Karawczyk K."/>
            <person name="Piernik-Szablinska J."/>
            <person name="Szczecinska M."/>
            <person name="Mazdziarz M."/>
        </authorList>
    </citation>
    <scope>NUCLEOTIDE SEQUENCE [LARGE SCALE GENOMIC DNA]</scope>
    <source>
        <strain evidence="7">Rf_01</strain>
        <tissue evidence="7">Aerial parts of the thallus</tissue>
    </source>
</reference>
<dbReference type="PROSITE" id="PS00178">
    <property type="entry name" value="AA_TRNA_LIGASE_I"/>
    <property type="match status" value="1"/>
</dbReference>
<dbReference type="Proteomes" id="UP001605036">
    <property type="component" value="Unassembled WGS sequence"/>
</dbReference>
<accession>A0ABD1ZKV0</accession>
<evidence type="ECO:0000256" key="3">
    <source>
        <dbReference type="ARBA" id="ARBA00022840"/>
    </source>
</evidence>
<dbReference type="Pfam" id="PF00749">
    <property type="entry name" value="tRNA-synt_1c"/>
    <property type="match status" value="1"/>
</dbReference>
<keyword evidence="3 5" id="KW-0067">ATP-binding</keyword>
<gene>
    <name evidence="7" type="ORF">R1flu_019002</name>
</gene>
<dbReference type="InterPro" id="IPR020058">
    <property type="entry name" value="Glu/Gln-tRNA-synth_Ib_cat-dom"/>
</dbReference>
<evidence type="ECO:0000256" key="1">
    <source>
        <dbReference type="ARBA" id="ARBA00022598"/>
    </source>
</evidence>
<dbReference type="SUPFAM" id="SSF52374">
    <property type="entry name" value="Nucleotidylyl transferase"/>
    <property type="match status" value="1"/>
</dbReference>
<dbReference type="GO" id="GO:0006412">
    <property type="term" value="P:translation"/>
    <property type="evidence" value="ECO:0007669"/>
    <property type="project" value="UniProtKB-KW"/>
</dbReference>
<dbReference type="PANTHER" id="PTHR43311">
    <property type="entry name" value="GLUTAMATE--TRNA LIGASE"/>
    <property type="match status" value="1"/>
</dbReference>
<dbReference type="PANTHER" id="PTHR43311:SF2">
    <property type="entry name" value="GLUTAMATE--TRNA LIGASE, MITOCHONDRIAL-RELATED"/>
    <property type="match status" value="1"/>
</dbReference>
<evidence type="ECO:0000259" key="6">
    <source>
        <dbReference type="Pfam" id="PF00749"/>
    </source>
</evidence>
<sequence>MSSKTVAPNASSAAGVGVKVNRNIFFSSGTRLGTTSQLLHLQSGGLVELGCFYSTSSRRDNRGLVVARASVKLHVTEENSSNVCRVRFAPSPTGKLHVGGARTALFNFLFAKSTGGKLFFILRVEDTDLERSTRQSEEVVIRDLKWLGLEWDEVESQLSYIPRIASNTKMVLRSRYWR</sequence>
<dbReference type="PRINTS" id="PR00987">
    <property type="entry name" value="TRNASYNTHGLU"/>
</dbReference>
<dbReference type="AlphaFoldDB" id="A0ABD1ZKV0"/>
<evidence type="ECO:0000313" key="7">
    <source>
        <dbReference type="EMBL" id="KAL2650874.1"/>
    </source>
</evidence>
<comment type="similarity">
    <text evidence="5">Belongs to the class-I aminoacyl-tRNA synthetase family.</text>
</comment>
<name>A0ABD1ZKV0_9MARC</name>
<dbReference type="GO" id="GO:0048608">
    <property type="term" value="P:reproductive structure development"/>
    <property type="evidence" value="ECO:0007669"/>
    <property type="project" value="UniProtKB-ARBA"/>
</dbReference>
<dbReference type="InterPro" id="IPR001412">
    <property type="entry name" value="aa-tRNA-synth_I_CS"/>
</dbReference>
<feature type="domain" description="Glutamyl/glutaminyl-tRNA synthetase class Ib catalytic" evidence="6">
    <location>
        <begin position="85"/>
        <end position="163"/>
    </location>
</feature>